<reference evidence="1" key="1">
    <citation type="submission" date="2014-11" db="EMBL/GenBank/DDBJ databases">
        <authorList>
            <person name="Amaro Gonzalez C."/>
        </authorList>
    </citation>
    <scope>NUCLEOTIDE SEQUENCE</scope>
</reference>
<organism evidence="1">
    <name type="scientific">Anguilla anguilla</name>
    <name type="common">European freshwater eel</name>
    <name type="synonym">Muraena anguilla</name>
    <dbReference type="NCBI Taxonomy" id="7936"/>
    <lineage>
        <taxon>Eukaryota</taxon>
        <taxon>Metazoa</taxon>
        <taxon>Chordata</taxon>
        <taxon>Craniata</taxon>
        <taxon>Vertebrata</taxon>
        <taxon>Euteleostomi</taxon>
        <taxon>Actinopterygii</taxon>
        <taxon>Neopterygii</taxon>
        <taxon>Teleostei</taxon>
        <taxon>Anguilliformes</taxon>
        <taxon>Anguillidae</taxon>
        <taxon>Anguilla</taxon>
    </lineage>
</organism>
<reference evidence="1" key="2">
    <citation type="journal article" date="2015" name="Fish Shellfish Immunol.">
        <title>Early steps in the European eel (Anguilla anguilla)-Vibrio vulnificus interaction in the gills: Role of the RtxA13 toxin.</title>
        <authorList>
            <person name="Callol A."/>
            <person name="Pajuelo D."/>
            <person name="Ebbesson L."/>
            <person name="Teles M."/>
            <person name="MacKenzie S."/>
            <person name="Amaro C."/>
        </authorList>
    </citation>
    <scope>NUCLEOTIDE SEQUENCE</scope>
</reference>
<sequence>MAQKLVLGLLEPLNRVFWNSGGSFLLLQCRDCKHKH</sequence>
<proteinExistence type="predicted"/>
<dbReference type="AlphaFoldDB" id="A0A0E9WCW1"/>
<accession>A0A0E9WCW1</accession>
<evidence type="ECO:0000313" key="1">
    <source>
        <dbReference type="EMBL" id="JAH87303.1"/>
    </source>
</evidence>
<protein>
    <submittedName>
        <fullName evidence="1">Uncharacterized protein</fullName>
    </submittedName>
</protein>
<dbReference type="EMBL" id="GBXM01021274">
    <property type="protein sequence ID" value="JAH87303.1"/>
    <property type="molecule type" value="Transcribed_RNA"/>
</dbReference>
<name>A0A0E9WCW1_ANGAN</name>